<evidence type="ECO:0000313" key="7">
    <source>
        <dbReference type="EMBL" id="TNC77604.1"/>
    </source>
</evidence>
<dbReference type="Proteomes" id="UP000182489">
    <property type="component" value="Unassembled WGS sequence"/>
</dbReference>
<feature type="transmembrane region" description="Helical" evidence="5">
    <location>
        <begin position="7"/>
        <end position="27"/>
    </location>
</feature>
<keyword evidence="3 5" id="KW-1133">Transmembrane helix</keyword>
<dbReference type="OrthoDB" id="6080293at2"/>
<dbReference type="RefSeq" id="WP_034751763.1">
    <property type="nucleotide sequence ID" value="NZ_FPKH01000002.1"/>
</dbReference>
<reference evidence="7 9" key="2">
    <citation type="submission" date="2019-06" db="EMBL/GenBank/DDBJ databases">
        <title>Genome sequence of Janthinobacterium lividum UCD_MED1.</title>
        <authorList>
            <person name="De Leon M.E."/>
            <person name="Jospin G."/>
        </authorList>
    </citation>
    <scope>NUCLEOTIDE SEQUENCE [LARGE SCALE GENOMIC DNA]</scope>
    <source>
        <strain evidence="7 9">UCD_MED1</strain>
    </source>
</reference>
<feature type="transmembrane region" description="Helical" evidence="5">
    <location>
        <begin position="47"/>
        <end position="65"/>
    </location>
</feature>
<dbReference type="InterPro" id="IPR012451">
    <property type="entry name" value="DUF1656"/>
</dbReference>
<evidence type="ECO:0000256" key="3">
    <source>
        <dbReference type="ARBA" id="ARBA00022989"/>
    </source>
</evidence>
<dbReference type="EMBL" id="VDGE01000002">
    <property type="protein sequence ID" value="TNC77604.1"/>
    <property type="molecule type" value="Genomic_DNA"/>
</dbReference>
<name>A0A031GSA5_9BURK</name>
<evidence type="ECO:0000256" key="5">
    <source>
        <dbReference type="SAM" id="Phobius"/>
    </source>
</evidence>
<evidence type="ECO:0000256" key="1">
    <source>
        <dbReference type="ARBA" id="ARBA00022475"/>
    </source>
</evidence>
<dbReference type="eggNOG" id="ENOG5033A7D">
    <property type="taxonomic scope" value="Bacteria"/>
</dbReference>
<evidence type="ECO:0000313" key="6">
    <source>
        <dbReference type="EMBL" id="SFX67613.1"/>
    </source>
</evidence>
<comment type="caution">
    <text evidence="7">The sequence shown here is derived from an EMBL/GenBank/DDBJ whole genome shotgun (WGS) entry which is preliminary data.</text>
</comment>
<keyword evidence="4 5" id="KW-0472">Membrane</keyword>
<proteinExistence type="predicted"/>
<dbReference type="Proteomes" id="UP000305681">
    <property type="component" value="Unassembled WGS sequence"/>
</dbReference>
<sequence>MPREFALFGILIPTLLPLFLLSIALQTLLDRVLGWLGVYRMVWHPSLARLCIFIAIFGALALSLYK</sequence>
<dbReference type="EMBL" id="FPKH01000002">
    <property type="protein sequence ID" value="SFX67613.1"/>
    <property type="molecule type" value="Genomic_DNA"/>
</dbReference>
<evidence type="ECO:0000313" key="8">
    <source>
        <dbReference type="Proteomes" id="UP000182489"/>
    </source>
</evidence>
<organism evidence="7 9">
    <name type="scientific">Janthinobacterium lividum</name>
    <dbReference type="NCBI Taxonomy" id="29581"/>
    <lineage>
        <taxon>Bacteria</taxon>
        <taxon>Pseudomonadati</taxon>
        <taxon>Pseudomonadota</taxon>
        <taxon>Betaproteobacteria</taxon>
        <taxon>Burkholderiales</taxon>
        <taxon>Oxalobacteraceae</taxon>
        <taxon>Janthinobacterium</taxon>
    </lineage>
</organism>
<keyword evidence="2 5" id="KW-0812">Transmembrane</keyword>
<keyword evidence="1" id="KW-1003">Cell membrane</keyword>
<evidence type="ECO:0000313" key="9">
    <source>
        <dbReference type="Proteomes" id="UP000305681"/>
    </source>
</evidence>
<protein>
    <submittedName>
        <fullName evidence="7">DUF1656 domain-containing protein</fullName>
    </submittedName>
</protein>
<accession>A0A031GSA5</accession>
<gene>
    <name evidence="7" type="ORF">FHI69_09760</name>
    <name evidence="6" type="ORF">SAMN03097694_2918</name>
</gene>
<evidence type="ECO:0000256" key="4">
    <source>
        <dbReference type="ARBA" id="ARBA00023136"/>
    </source>
</evidence>
<evidence type="ECO:0000256" key="2">
    <source>
        <dbReference type="ARBA" id="ARBA00022692"/>
    </source>
</evidence>
<reference evidence="6 8" key="1">
    <citation type="submission" date="2016-11" db="EMBL/GenBank/DDBJ databases">
        <authorList>
            <person name="Varghese N."/>
            <person name="Submissions S."/>
        </authorList>
    </citation>
    <scope>NUCLEOTIDE SEQUENCE [LARGE SCALE GENOMIC DNA]</scope>
    <source>
        <strain evidence="6 8">NFR18</strain>
    </source>
</reference>
<dbReference type="Pfam" id="PF07869">
    <property type="entry name" value="DUF1656"/>
    <property type="match status" value="1"/>
</dbReference>
<dbReference type="AlphaFoldDB" id="A0A031GSA5"/>